<dbReference type="Pfam" id="PF04273">
    <property type="entry name" value="BLH_phosphatase"/>
    <property type="match status" value="1"/>
</dbReference>
<reference evidence="2 3" key="1">
    <citation type="submission" date="2018-08" db="EMBL/GenBank/DDBJ databases">
        <title>The multiple taxonomic identification of Sphingomonas gilva.</title>
        <authorList>
            <person name="Zhu D."/>
            <person name="Zheng S."/>
        </authorList>
    </citation>
    <scope>NUCLEOTIDE SEQUENCE [LARGE SCALE GENOMIC DNA]</scope>
    <source>
        <strain evidence="2 3">ZDH117</strain>
    </source>
</reference>
<protein>
    <submittedName>
        <fullName evidence="2">TIGR01244 family phosphatase</fullName>
    </submittedName>
</protein>
<evidence type="ECO:0000259" key="1">
    <source>
        <dbReference type="Pfam" id="PF04273"/>
    </source>
</evidence>
<dbReference type="NCBIfam" id="TIGR01244">
    <property type="entry name" value="TIGR01244 family sulfur transferase"/>
    <property type="match status" value="1"/>
</dbReference>
<dbReference type="Gene3D" id="3.90.190.10">
    <property type="entry name" value="Protein tyrosine phosphatase superfamily"/>
    <property type="match status" value="1"/>
</dbReference>
<dbReference type="SUPFAM" id="SSF52799">
    <property type="entry name" value="(Phosphotyrosine protein) phosphatases II"/>
    <property type="match status" value="1"/>
</dbReference>
<dbReference type="InterPro" id="IPR005939">
    <property type="entry name" value="BLH_phosphatase-like"/>
</dbReference>
<dbReference type="RefSeq" id="WP_118862147.1">
    <property type="nucleotide sequence ID" value="NZ_QWLV01000001.1"/>
</dbReference>
<feature type="domain" description="Beta-lactamase hydrolase-like protein phosphatase-like" evidence="1">
    <location>
        <begin position="3"/>
        <end position="110"/>
    </location>
</feature>
<evidence type="ECO:0000313" key="3">
    <source>
        <dbReference type="Proteomes" id="UP000266693"/>
    </source>
</evidence>
<dbReference type="EMBL" id="QWLV01000001">
    <property type="protein sequence ID" value="RHW18640.1"/>
    <property type="molecule type" value="Genomic_DNA"/>
</dbReference>
<organism evidence="2 3">
    <name type="scientific">Sphingomonas gilva</name>
    <dbReference type="NCBI Taxonomy" id="2305907"/>
    <lineage>
        <taxon>Bacteria</taxon>
        <taxon>Pseudomonadati</taxon>
        <taxon>Pseudomonadota</taxon>
        <taxon>Alphaproteobacteria</taxon>
        <taxon>Sphingomonadales</taxon>
        <taxon>Sphingomonadaceae</taxon>
        <taxon>Sphingomonas</taxon>
    </lineage>
</organism>
<dbReference type="Proteomes" id="UP000266693">
    <property type="component" value="Unassembled WGS sequence"/>
</dbReference>
<dbReference type="AlphaFoldDB" id="A0A396RQ32"/>
<evidence type="ECO:0000313" key="2">
    <source>
        <dbReference type="EMBL" id="RHW18640.1"/>
    </source>
</evidence>
<proteinExistence type="predicted"/>
<sequence length="144" mass="15205">MTDIRPLDSHFAVAPQLTSEDLGPAAQAGYVALVNNRPDGEEANQPEGAEIARVAAEHGLSYRAIPVTHAGFSLPQVDALVEVIESANGPVLAYCRSGTRSANLWALARARLGDDADTLIEKAAGAGYDLSNLRPLLDQMRAAK</sequence>
<gene>
    <name evidence="2" type="ORF">D1610_00235</name>
</gene>
<dbReference type="GO" id="GO:0016787">
    <property type="term" value="F:hydrolase activity"/>
    <property type="evidence" value="ECO:0007669"/>
    <property type="project" value="InterPro"/>
</dbReference>
<accession>A0A396RQ32</accession>
<name>A0A396RQ32_9SPHN</name>
<keyword evidence="3" id="KW-1185">Reference proteome</keyword>
<dbReference type="InterPro" id="IPR029021">
    <property type="entry name" value="Prot-tyrosine_phosphatase-like"/>
</dbReference>
<dbReference type="OrthoDB" id="9805710at2"/>
<comment type="caution">
    <text evidence="2">The sequence shown here is derived from an EMBL/GenBank/DDBJ whole genome shotgun (WGS) entry which is preliminary data.</text>
</comment>